<protein>
    <recommendedName>
        <fullName evidence="3">tRNA threonylcarbamoyladenosine biosynthesis protein TsaE</fullName>
    </recommendedName>
    <alternativeName>
        <fullName evidence="10">t(6)A37 threonylcarbamoyladenosine biosynthesis protein TsaE</fullName>
    </alternativeName>
</protein>
<keyword evidence="7" id="KW-0547">Nucleotide-binding</keyword>
<evidence type="ECO:0000256" key="3">
    <source>
        <dbReference type="ARBA" id="ARBA00019010"/>
    </source>
</evidence>
<accession>A0A2M6WS56</accession>
<keyword evidence="11" id="KW-0808">Transferase</keyword>
<dbReference type="EMBL" id="PFAO01000004">
    <property type="protein sequence ID" value="PIT95621.1"/>
    <property type="molecule type" value="Genomic_DNA"/>
</dbReference>
<evidence type="ECO:0000256" key="1">
    <source>
        <dbReference type="ARBA" id="ARBA00004496"/>
    </source>
</evidence>
<dbReference type="NCBIfam" id="TIGR00150">
    <property type="entry name" value="T6A_YjeE"/>
    <property type="match status" value="1"/>
</dbReference>
<dbReference type="SUPFAM" id="SSF52540">
    <property type="entry name" value="P-loop containing nucleoside triphosphate hydrolases"/>
    <property type="match status" value="1"/>
</dbReference>
<dbReference type="Gene3D" id="3.40.50.300">
    <property type="entry name" value="P-loop containing nucleotide triphosphate hydrolases"/>
    <property type="match status" value="1"/>
</dbReference>
<dbReference type="InterPro" id="IPR003442">
    <property type="entry name" value="T6A_TsaE"/>
</dbReference>
<dbReference type="GO" id="GO:0016740">
    <property type="term" value="F:transferase activity"/>
    <property type="evidence" value="ECO:0007669"/>
    <property type="project" value="UniProtKB-KW"/>
</dbReference>
<reference evidence="12" key="1">
    <citation type="submission" date="2017-09" db="EMBL/GenBank/DDBJ databases">
        <title>Depth-based differentiation of microbial function through sediment-hosted aquifers and enrichment of novel symbionts in the deep terrestrial subsurface.</title>
        <authorList>
            <person name="Probst A.J."/>
            <person name="Ladd B."/>
            <person name="Jarett J.K."/>
            <person name="Geller-Mcgrath D.E."/>
            <person name="Sieber C.M.K."/>
            <person name="Emerson J.B."/>
            <person name="Anantharaman K."/>
            <person name="Thomas B.C."/>
            <person name="Malmstrom R."/>
            <person name="Stieglmeier M."/>
            <person name="Klingl A."/>
            <person name="Woyke T."/>
            <person name="Ryan C.M."/>
            <person name="Banfield J.F."/>
        </authorList>
    </citation>
    <scope>NUCLEOTIDE SEQUENCE [LARGE SCALE GENOMIC DNA]</scope>
</reference>
<keyword evidence="6" id="KW-0479">Metal-binding</keyword>
<evidence type="ECO:0000256" key="8">
    <source>
        <dbReference type="ARBA" id="ARBA00022840"/>
    </source>
</evidence>
<gene>
    <name evidence="11" type="ORF">COT96_00145</name>
</gene>
<organism evidence="11 12">
    <name type="scientific">Candidatus Falkowbacteria bacterium CG10_big_fil_rev_8_21_14_0_10_38_22</name>
    <dbReference type="NCBI Taxonomy" id="1974564"/>
    <lineage>
        <taxon>Bacteria</taxon>
        <taxon>Candidatus Falkowiibacteriota</taxon>
    </lineage>
</organism>
<comment type="subcellular location">
    <subcellularLocation>
        <location evidence="1">Cytoplasm</location>
    </subcellularLocation>
</comment>
<dbReference type="GO" id="GO:0002949">
    <property type="term" value="P:tRNA threonylcarbamoyladenosine modification"/>
    <property type="evidence" value="ECO:0007669"/>
    <property type="project" value="InterPro"/>
</dbReference>
<evidence type="ECO:0000256" key="10">
    <source>
        <dbReference type="ARBA" id="ARBA00032441"/>
    </source>
</evidence>
<sequence length="141" mass="15930">MRFISHSEKQTFNLAKKMARQITGGQVIGLIGGLGAGKTVFTKGLAAGLDIKKTITSPTFVLMRIYPVKCYQLIKTFVHIDAYRLKKIEDLIAIGAVEYFNRPNTITVIEWADKIKPILPKRTKFVKITITINKDTRTINY</sequence>
<evidence type="ECO:0000256" key="5">
    <source>
        <dbReference type="ARBA" id="ARBA00022694"/>
    </source>
</evidence>
<dbReference type="PANTHER" id="PTHR33540:SF2">
    <property type="entry name" value="TRNA THREONYLCARBAMOYLADENOSINE BIOSYNTHESIS PROTEIN TSAE"/>
    <property type="match status" value="1"/>
</dbReference>
<dbReference type="GO" id="GO:0046872">
    <property type="term" value="F:metal ion binding"/>
    <property type="evidence" value="ECO:0007669"/>
    <property type="project" value="UniProtKB-KW"/>
</dbReference>
<name>A0A2M6WS56_9BACT</name>
<comment type="similarity">
    <text evidence="2">Belongs to the TsaE family.</text>
</comment>
<comment type="caution">
    <text evidence="11">The sequence shown here is derived from an EMBL/GenBank/DDBJ whole genome shotgun (WGS) entry which is preliminary data.</text>
</comment>
<dbReference type="AlphaFoldDB" id="A0A2M6WS56"/>
<dbReference type="Pfam" id="PF02367">
    <property type="entry name" value="TsaE"/>
    <property type="match status" value="1"/>
</dbReference>
<evidence type="ECO:0000256" key="2">
    <source>
        <dbReference type="ARBA" id="ARBA00007599"/>
    </source>
</evidence>
<keyword evidence="4" id="KW-0963">Cytoplasm</keyword>
<proteinExistence type="inferred from homology"/>
<keyword evidence="9" id="KW-0460">Magnesium</keyword>
<keyword evidence="8" id="KW-0067">ATP-binding</keyword>
<evidence type="ECO:0000256" key="7">
    <source>
        <dbReference type="ARBA" id="ARBA00022741"/>
    </source>
</evidence>
<keyword evidence="5" id="KW-0819">tRNA processing</keyword>
<evidence type="ECO:0000313" key="12">
    <source>
        <dbReference type="Proteomes" id="UP000228964"/>
    </source>
</evidence>
<dbReference type="Proteomes" id="UP000228964">
    <property type="component" value="Unassembled WGS sequence"/>
</dbReference>
<dbReference type="PANTHER" id="PTHR33540">
    <property type="entry name" value="TRNA THREONYLCARBAMOYLADENOSINE BIOSYNTHESIS PROTEIN TSAE"/>
    <property type="match status" value="1"/>
</dbReference>
<evidence type="ECO:0000256" key="6">
    <source>
        <dbReference type="ARBA" id="ARBA00022723"/>
    </source>
</evidence>
<dbReference type="InterPro" id="IPR027417">
    <property type="entry name" value="P-loop_NTPase"/>
</dbReference>
<dbReference type="GO" id="GO:0005524">
    <property type="term" value="F:ATP binding"/>
    <property type="evidence" value="ECO:0007669"/>
    <property type="project" value="UniProtKB-KW"/>
</dbReference>
<dbReference type="GO" id="GO:0005737">
    <property type="term" value="C:cytoplasm"/>
    <property type="evidence" value="ECO:0007669"/>
    <property type="project" value="UniProtKB-SubCell"/>
</dbReference>
<evidence type="ECO:0000256" key="9">
    <source>
        <dbReference type="ARBA" id="ARBA00022842"/>
    </source>
</evidence>
<evidence type="ECO:0000256" key="4">
    <source>
        <dbReference type="ARBA" id="ARBA00022490"/>
    </source>
</evidence>
<evidence type="ECO:0000313" key="11">
    <source>
        <dbReference type="EMBL" id="PIT95621.1"/>
    </source>
</evidence>